<evidence type="ECO:0000313" key="3">
    <source>
        <dbReference type="Proteomes" id="UP000245216"/>
    </source>
</evidence>
<reference evidence="2 4" key="3">
    <citation type="submission" date="2022-05" db="EMBL/GenBank/DDBJ databases">
        <title>Complete sequence of strain NY11312.</title>
        <authorList>
            <person name="Zhou D."/>
        </authorList>
    </citation>
    <scope>NUCLEOTIDE SEQUENCE [LARGE SCALE GENOMIC DNA]</scope>
    <source>
        <strain evidence="2 4">NY11312</strain>
    </source>
</reference>
<evidence type="ECO:0000313" key="1">
    <source>
        <dbReference type="EMBL" id="PWE16062.1"/>
    </source>
</evidence>
<organism evidence="1 3">
    <name type="scientific">Alcaligenes faecalis</name>
    <dbReference type="NCBI Taxonomy" id="511"/>
    <lineage>
        <taxon>Bacteria</taxon>
        <taxon>Pseudomonadati</taxon>
        <taxon>Pseudomonadota</taxon>
        <taxon>Betaproteobacteria</taxon>
        <taxon>Burkholderiales</taxon>
        <taxon>Alcaligenaceae</taxon>
        <taxon>Alcaligenes</taxon>
    </lineage>
</organism>
<dbReference type="Pfam" id="PF11198">
    <property type="entry name" value="DUF2857"/>
    <property type="match status" value="1"/>
</dbReference>
<proteinExistence type="predicted"/>
<gene>
    <name evidence="1" type="ORF">DF183_04865</name>
    <name evidence="2" type="ORF">M2J83_11400</name>
</gene>
<dbReference type="EMBL" id="QEXO01000001">
    <property type="protein sequence ID" value="PWE16062.1"/>
    <property type="molecule type" value="Genomic_DNA"/>
</dbReference>
<protein>
    <submittedName>
        <fullName evidence="2">DUF2857 domain-containing protein</fullName>
    </submittedName>
</protein>
<evidence type="ECO:0000313" key="4">
    <source>
        <dbReference type="Proteomes" id="UP001211866"/>
    </source>
</evidence>
<accession>A0A2U2BPW7</accession>
<dbReference type="STRING" id="511.UZ73_00205"/>
<name>A0A2U2BPW7_ALCFA</name>
<dbReference type="EMBL" id="CP096916">
    <property type="protein sequence ID" value="WBM36427.1"/>
    <property type="molecule type" value="Genomic_DNA"/>
</dbReference>
<dbReference type="AlphaFoldDB" id="A0A2U2BPW7"/>
<reference evidence="1 3" key="1">
    <citation type="submission" date="2018-05" db="EMBL/GenBank/DDBJ databases">
        <title>Genome Sequence of an Efficient Indole-Degrading Bacterium, Alcaligenes sp.YBY.</title>
        <authorList>
            <person name="Yang B."/>
        </authorList>
    </citation>
    <scope>NUCLEOTIDE SEQUENCE [LARGE SCALE GENOMIC DNA]</scope>
    <source>
        <strain evidence="1 3">YBY</strain>
    </source>
</reference>
<dbReference type="Proteomes" id="UP000245216">
    <property type="component" value="Unassembled WGS sequence"/>
</dbReference>
<reference evidence="1 3" key="2">
    <citation type="submission" date="2018-05" db="EMBL/GenBank/DDBJ databases">
        <authorList>
            <person name="Lanie J.A."/>
            <person name="Ng W.-L."/>
            <person name="Kazmierczak K.M."/>
            <person name="Andrzejewski T.M."/>
            <person name="Davidsen T.M."/>
            <person name="Wayne K.J."/>
            <person name="Tettelin H."/>
            <person name="Glass J.I."/>
            <person name="Rusch D."/>
            <person name="Podicherti R."/>
            <person name="Tsui H.-C.T."/>
            <person name="Winkler M.E."/>
        </authorList>
    </citation>
    <scope>NUCLEOTIDE SEQUENCE [LARGE SCALE GENOMIC DNA]</scope>
    <source>
        <strain evidence="1 3">YBY</strain>
    </source>
</reference>
<dbReference type="RefSeq" id="WP_109088510.1">
    <property type="nucleotide sequence ID" value="NZ_CP096916.1"/>
</dbReference>
<keyword evidence="4" id="KW-1185">Reference proteome</keyword>
<dbReference type="Proteomes" id="UP001211866">
    <property type="component" value="Chromosome"/>
</dbReference>
<sequence>MNKIPIQCPVLRRMLLAHIIEQIDGGHMDSLLRAGYSPEFLDDLRYRTTRDITNLANSPQEMWFSLSEQVISKGLHLLDMRREHAKLREYFVIHGASRRMVCAYFKLSHEEYRDLRAQLRPGGEPGGRTALPPVAVRDAIHRAWFDIQQSMSEQPCRDRIYALHQQFPDLRISVLQQTIVEFAEDDELGLEIKPTTPPLQG</sequence>
<evidence type="ECO:0000313" key="2">
    <source>
        <dbReference type="EMBL" id="WBM36427.1"/>
    </source>
</evidence>
<dbReference type="InterPro" id="IPR021364">
    <property type="entry name" value="DUF2857"/>
</dbReference>